<accession>A0A5B7X5N0</accession>
<sequence>MRVFEERQQFNQWWLYAILGAVLVIILLAIYKNTDGFMDFNNPLLILGLLAATLPIALVLWMQLKTRIDREGIKVVYLPFGSSKKFFPWEEIEECYVRKYNPLLEYGGWGMRGIGNKKAYNASGNLGIQIVTRDKKNFLIGTQQPGEARAVIKNYIHKINTQSNKY</sequence>
<gene>
    <name evidence="2" type="ORF">FHG64_15525</name>
</gene>
<evidence type="ECO:0008006" key="4">
    <source>
        <dbReference type="Google" id="ProtNLM"/>
    </source>
</evidence>
<dbReference type="AlphaFoldDB" id="A0A5B7X5N0"/>
<keyword evidence="1" id="KW-1133">Transmembrane helix</keyword>
<proteinExistence type="predicted"/>
<evidence type="ECO:0000256" key="1">
    <source>
        <dbReference type="SAM" id="Phobius"/>
    </source>
</evidence>
<dbReference type="RefSeq" id="WP_139067256.1">
    <property type="nucleotide sequence ID" value="NZ_CP040812.1"/>
</dbReference>
<dbReference type="OrthoDB" id="582675at2"/>
<keyword evidence="1" id="KW-0812">Transmembrane</keyword>
<dbReference type="Proteomes" id="UP000309016">
    <property type="component" value="Chromosome"/>
</dbReference>
<feature type="transmembrane region" description="Helical" evidence="1">
    <location>
        <begin position="12"/>
        <end position="31"/>
    </location>
</feature>
<reference evidence="2 3" key="1">
    <citation type="submission" date="2019-06" db="EMBL/GenBank/DDBJ databases">
        <title>Complete genome sequence of Antarcticibacterium flavum KCTC 52984T from an Antarctic marine sediment.</title>
        <authorList>
            <person name="Lee Y.M."/>
            <person name="Shin S.C."/>
        </authorList>
    </citation>
    <scope>NUCLEOTIDE SEQUENCE [LARGE SCALE GENOMIC DNA]</scope>
    <source>
        <strain evidence="2 3">KCTC 52984</strain>
    </source>
</reference>
<dbReference type="EMBL" id="CP040812">
    <property type="protein sequence ID" value="QCY70687.1"/>
    <property type="molecule type" value="Genomic_DNA"/>
</dbReference>
<organism evidence="2 3">
    <name type="scientific">Antarcticibacterium flavum</name>
    <dbReference type="NCBI Taxonomy" id="2058175"/>
    <lineage>
        <taxon>Bacteria</taxon>
        <taxon>Pseudomonadati</taxon>
        <taxon>Bacteroidota</taxon>
        <taxon>Flavobacteriia</taxon>
        <taxon>Flavobacteriales</taxon>
        <taxon>Flavobacteriaceae</taxon>
        <taxon>Antarcticibacterium</taxon>
    </lineage>
</organism>
<dbReference type="KEGG" id="afla:FHG64_15525"/>
<protein>
    <recommendedName>
        <fullName evidence="4">Bacterial Pleckstrin homology domain-containing protein</fullName>
    </recommendedName>
</protein>
<evidence type="ECO:0000313" key="2">
    <source>
        <dbReference type="EMBL" id="QCY70687.1"/>
    </source>
</evidence>
<keyword evidence="3" id="KW-1185">Reference proteome</keyword>
<keyword evidence="1" id="KW-0472">Membrane</keyword>
<feature type="transmembrane region" description="Helical" evidence="1">
    <location>
        <begin position="43"/>
        <end position="64"/>
    </location>
</feature>
<name>A0A5B7X5N0_9FLAO</name>
<evidence type="ECO:0000313" key="3">
    <source>
        <dbReference type="Proteomes" id="UP000309016"/>
    </source>
</evidence>